<dbReference type="InterPro" id="IPR001584">
    <property type="entry name" value="Integrase_cat-core"/>
</dbReference>
<dbReference type="PROSITE" id="PS50994">
    <property type="entry name" value="INTEGRASE"/>
    <property type="match status" value="1"/>
</dbReference>
<dbReference type="SUPFAM" id="SSF51430">
    <property type="entry name" value="NAD(P)-linked oxidoreductase"/>
    <property type="match status" value="1"/>
</dbReference>
<dbReference type="Pfam" id="PF00078">
    <property type="entry name" value="RVT_1"/>
    <property type="match status" value="1"/>
</dbReference>
<dbReference type="InterPro" id="IPR002156">
    <property type="entry name" value="RNaseH_domain"/>
</dbReference>
<sequence>MANSIRFFELNTGVKMPSVGLGTWQAHPGVVGNAVTTAIKAGYRHIDCAQLYCNEKEIGSALKKLFDDDLVKREDLWITSKLWCTDHMPEDVPKAVDKTLQDLQLDYLDLYLMHWPVSMKKGSVGFKPENLTQPDIPATWKAMEALYDSGKARAIGVSNFSSKKLGDLMEIARVPPAVIQVECHLVWQQPKLHAFCKSKGVHLTGYSPLGSPGTGLIKSEVLKNPILLTVAEKLGKTSAQVALRLGLQMGHSVVPKSTNETRIKENFDVFDWSIPEDLFAKLSEIEQARDHSTPAGQKLELGPKDPCHLTVRVRRSGKPRKKKVSDGRNKGGRSSYRGSRGNWFESPSMARQPYRERREQETVWKALHQISHSPFSKEIERARLPGKFSPPNYVMYDGRTDPIGHISHFRQSMALHLNNDALMCRMFPSSLGPMSLRWFNRLQHSSIHSWDELAETFVSRFITNSRKPKEFDSLMSMRMKDSESLKNYSSRYWEVYNEVDGETEDMAITAFKQGLDLESELRHSLSKRPAKNMRDLMSQIQQYVRVEEDRARTRTKAAVLKIMYPDLFHGLGLKQTDLQPYDAPLVGFSGESIRPMGQITMTVHTGPISLDTEFLVVDVPSPYTAIMGRRWLHKLKAVPSSLHQKLRFPTDFGIMEIKGDQVASKQCVMAAIKQNPPENSNETYEPGEELETVTFSSDLEKYFKIGQDLNSDDRTKLVNFLTSNVDVFAWDPYEVPGVDPDYIQHRLNMDPHSKPVQQKSKRSAPVHAEAVQKEVERLLQAGAIRELHYPTWLSNTVVVKKKNGKWRVCVDFTSLNQACPKDPFPLPKIDQLVDATAGHDRMSFLDAFQGYHQIALSPEDREKTAFITPLGIYCYKVMPFGLKNTGATYQRMVTRMFKDQIGKTMEIYIDEHGREKGIEVNPDQIKAIQELRAPRTHKEVQRLTGMTAALNRFISRLVDRCQPFFQLLKKDLEMGYEDWHPGRKISAKDRHKGADIGRLRCRVHTNYGTRGFKQDSVPRKYSRKLRLVEGRGFQRQRDQEQSIRLDFKTSNNEAEYETVLAGLNSAKTLGAQQLIVHCDSLLVASQINGEYMARDERMAAYLLKVRQTMTNFQAVRVEQIGRNMNSHADALATLTSVLNADFKRFIPIETLATPSITVPACHIHTITVGPCWMDPYVHYLKEGVLPEQKKEAEIVRRKAVRFWLSKDSKLYKRSFSGPYLLCVHPDIVEDLLFEIHEGICGSHTGGRSLAHLALTQGYWWPYMQKDAVTYVKKCDKCQRFSHSVHQPAAELLPLVSPWPFAQWGMDLVGPLPRATGNRRWLIVATDYFTKWVEAEPLANIRDKDSIKFVWKNIITRFGIPKTIISDNGTQFTSKPFMKYCSELGIRNVYSSPAYPQSNGQAEASNKTVLDVMEIKAPLQRTSFKYQLGQLREHEQRSSRMYSTGSFKSYGLKQIRGGPLEHDPPGQQRIITLIQVLEGSGQGQ</sequence>
<evidence type="ECO:0000259" key="6">
    <source>
        <dbReference type="PROSITE" id="PS50994"/>
    </source>
</evidence>
<evidence type="ECO:0000256" key="4">
    <source>
        <dbReference type="ARBA" id="ARBA00023002"/>
    </source>
</evidence>
<evidence type="ECO:0000256" key="2">
    <source>
        <dbReference type="ARBA" id="ARBA00022857"/>
    </source>
</evidence>
<dbReference type="GO" id="GO:0015074">
    <property type="term" value="P:DNA integration"/>
    <property type="evidence" value="ECO:0007669"/>
    <property type="project" value="InterPro"/>
</dbReference>
<dbReference type="InterPro" id="IPR005162">
    <property type="entry name" value="Retrotrans_gag_dom"/>
</dbReference>
<name>A0A2N9EBN5_FAGSY</name>
<dbReference type="GO" id="GO:0004523">
    <property type="term" value="F:RNA-DNA hybrid ribonuclease activity"/>
    <property type="evidence" value="ECO:0007669"/>
    <property type="project" value="InterPro"/>
</dbReference>
<dbReference type="InterPro" id="IPR043128">
    <property type="entry name" value="Rev_trsase/Diguanyl_cyclase"/>
</dbReference>
<evidence type="ECO:0000256" key="5">
    <source>
        <dbReference type="SAM" id="MobiDB-lite"/>
    </source>
</evidence>
<comment type="similarity">
    <text evidence="1">Belongs to the aldo/keto reductase family.</text>
</comment>
<feature type="compositionally biased region" description="Basic residues" evidence="5">
    <location>
        <begin position="313"/>
        <end position="323"/>
    </location>
</feature>
<dbReference type="InterPro" id="IPR018170">
    <property type="entry name" value="Aldo/ket_reductase_CS"/>
</dbReference>
<dbReference type="FunFam" id="3.20.20.100:FF:000010">
    <property type="entry name" value="NADPH-dependent aldo-keto reductase, chloroplastic"/>
    <property type="match status" value="1"/>
</dbReference>
<dbReference type="SUPFAM" id="SSF53098">
    <property type="entry name" value="Ribonuclease H-like"/>
    <property type="match status" value="1"/>
</dbReference>
<dbReference type="Gene3D" id="3.30.420.10">
    <property type="entry name" value="Ribonuclease H-like superfamily/Ribonuclease H"/>
    <property type="match status" value="2"/>
</dbReference>
<dbReference type="Gene3D" id="3.10.10.10">
    <property type="entry name" value="HIV Type 1 Reverse Transcriptase, subunit A, domain 1"/>
    <property type="match status" value="1"/>
</dbReference>
<dbReference type="InterPro" id="IPR000477">
    <property type="entry name" value="RT_dom"/>
</dbReference>
<dbReference type="PANTHER" id="PTHR11732">
    <property type="entry name" value="ALDO/KETO REDUCTASE"/>
    <property type="match status" value="1"/>
</dbReference>
<dbReference type="InterPro" id="IPR041588">
    <property type="entry name" value="Integrase_H2C2"/>
</dbReference>
<dbReference type="Gene3D" id="3.30.70.270">
    <property type="match status" value="2"/>
</dbReference>
<dbReference type="InterPro" id="IPR044498">
    <property type="entry name" value="AKR4C"/>
</dbReference>
<keyword evidence="2" id="KW-0521">NADP</keyword>
<dbReference type="SUPFAM" id="SSF56672">
    <property type="entry name" value="DNA/RNA polymerases"/>
    <property type="match status" value="1"/>
</dbReference>
<evidence type="ECO:0000313" key="7">
    <source>
        <dbReference type="EMBL" id="SPC76396.1"/>
    </source>
</evidence>
<dbReference type="PRINTS" id="PR00069">
    <property type="entry name" value="ALDKETRDTASE"/>
</dbReference>
<dbReference type="InterPro" id="IPR012337">
    <property type="entry name" value="RNaseH-like_sf"/>
</dbReference>
<protein>
    <recommendedName>
        <fullName evidence="6">Integrase catalytic domain-containing protein</fullName>
    </recommendedName>
</protein>
<feature type="compositionally biased region" description="Low complexity" evidence="5">
    <location>
        <begin position="332"/>
        <end position="341"/>
    </location>
</feature>
<dbReference type="PROSITE" id="PS00798">
    <property type="entry name" value="ALDOKETO_REDUCTASE_1"/>
    <property type="match status" value="1"/>
</dbReference>
<dbReference type="Pfam" id="PF13456">
    <property type="entry name" value="RVT_3"/>
    <property type="match status" value="1"/>
</dbReference>
<accession>A0A2N9EBN5</accession>
<keyword evidence="3" id="KW-0007">Acetylation</keyword>
<evidence type="ECO:0000256" key="1">
    <source>
        <dbReference type="ARBA" id="ARBA00007905"/>
    </source>
</evidence>
<dbReference type="CDD" id="cd01647">
    <property type="entry name" value="RT_LTR"/>
    <property type="match status" value="1"/>
</dbReference>
<dbReference type="Pfam" id="PF03732">
    <property type="entry name" value="Retrotrans_gag"/>
    <property type="match status" value="1"/>
</dbReference>
<gene>
    <name evidence="7" type="ORF">FSB_LOCUS4278</name>
</gene>
<keyword evidence="4" id="KW-0560">Oxidoreductase</keyword>
<proteinExistence type="inferred from homology"/>
<dbReference type="PROSITE" id="PS00063">
    <property type="entry name" value="ALDOKETO_REDUCTASE_3"/>
    <property type="match status" value="1"/>
</dbReference>
<dbReference type="EMBL" id="OIVN01000217">
    <property type="protein sequence ID" value="SPC76396.1"/>
    <property type="molecule type" value="Genomic_DNA"/>
</dbReference>
<dbReference type="Pfam" id="PF00665">
    <property type="entry name" value="rve"/>
    <property type="match status" value="1"/>
</dbReference>
<dbReference type="InterPro" id="IPR023210">
    <property type="entry name" value="NADP_OxRdtase_dom"/>
</dbReference>
<dbReference type="InterPro" id="IPR036397">
    <property type="entry name" value="RNaseH_sf"/>
</dbReference>
<dbReference type="Gene3D" id="3.20.20.100">
    <property type="entry name" value="NADP-dependent oxidoreductase domain"/>
    <property type="match status" value="1"/>
</dbReference>
<dbReference type="Gene3D" id="1.10.340.70">
    <property type="match status" value="1"/>
</dbReference>
<dbReference type="GO" id="GO:0003676">
    <property type="term" value="F:nucleic acid binding"/>
    <property type="evidence" value="ECO:0007669"/>
    <property type="project" value="InterPro"/>
</dbReference>
<feature type="region of interest" description="Disordered" evidence="5">
    <location>
        <begin position="289"/>
        <end position="308"/>
    </location>
</feature>
<dbReference type="InterPro" id="IPR036812">
    <property type="entry name" value="NAD(P)_OxRdtase_dom_sf"/>
</dbReference>
<dbReference type="CDD" id="cd09279">
    <property type="entry name" value="RNase_HI_like"/>
    <property type="match status" value="1"/>
</dbReference>
<dbReference type="InterPro" id="IPR020471">
    <property type="entry name" value="AKR"/>
</dbReference>
<dbReference type="PROSITE" id="PS00062">
    <property type="entry name" value="ALDOKETO_REDUCTASE_2"/>
    <property type="match status" value="1"/>
</dbReference>
<evidence type="ECO:0000256" key="3">
    <source>
        <dbReference type="ARBA" id="ARBA00022990"/>
    </source>
</evidence>
<feature type="region of interest" description="Disordered" evidence="5">
    <location>
        <begin position="313"/>
        <end position="357"/>
    </location>
</feature>
<dbReference type="Pfam" id="PF00248">
    <property type="entry name" value="Aldo_ket_red"/>
    <property type="match status" value="1"/>
</dbReference>
<dbReference type="CDD" id="cd19125">
    <property type="entry name" value="AKR_AKR4C1-15"/>
    <property type="match status" value="1"/>
</dbReference>
<dbReference type="GO" id="GO:0016491">
    <property type="term" value="F:oxidoreductase activity"/>
    <property type="evidence" value="ECO:0007669"/>
    <property type="project" value="UniProtKB-KW"/>
</dbReference>
<dbReference type="Pfam" id="PF17921">
    <property type="entry name" value="Integrase_H2C2"/>
    <property type="match status" value="1"/>
</dbReference>
<reference evidence="7" key="1">
    <citation type="submission" date="2018-02" db="EMBL/GenBank/DDBJ databases">
        <authorList>
            <person name="Cohen D.B."/>
            <person name="Kent A.D."/>
        </authorList>
    </citation>
    <scope>NUCLEOTIDE SEQUENCE</scope>
</reference>
<organism evidence="7">
    <name type="scientific">Fagus sylvatica</name>
    <name type="common">Beechnut</name>
    <dbReference type="NCBI Taxonomy" id="28930"/>
    <lineage>
        <taxon>Eukaryota</taxon>
        <taxon>Viridiplantae</taxon>
        <taxon>Streptophyta</taxon>
        <taxon>Embryophyta</taxon>
        <taxon>Tracheophyta</taxon>
        <taxon>Spermatophyta</taxon>
        <taxon>Magnoliopsida</taxon>
        <taxon>eudicotyledons</taxon>
        <taxon>Gunneridae</taxon>
        <taxon>Pentapetalae</taxon>
        <taxon>rosids</taxon>
        <taxon>fabids</taxon>
        <taxon>Fagales</taxon>
        <taxon>Fagaceae</taxon>
        <taxon>Fagus</taxon>
    </lineage>
</organism>
<dbReference type="InterPro" id="IPR043502">
    <property type="entry name" value="DNA/RNA_pol_sf"/>
</dbReference>
<feature type="domain" description="Integrase catalytic" evidence="6">
    <location>
        <begin position="1295"/>
        <end position="1466"/>
    </location>
</feature>